<dbReference type="PROSITE" id="PS50125">
    <property type="entry name" value="GUANYLATE_CYCLASE_2"/>
    <property type="match status" value="1"/>
</dbReference>
<dbReference type="InterPro" id="IPR001054">
    <property type="entry name" value="A/G_cyclase"/>
</dbReference>
<sequence length="923" mass="104803">MRKKCSRTENEGKTKQPLIAVEMNRLDGSATGAFVAVSPVTGDANVCSSNAAQNDTRSAVDECDETDEKDLLHAVNGCSDSSLTRQRDNVNYMEHIPRSTSAQIVKRQSLLLKRGETNLSIDKSGLQRFLPQCMRYAFADREAEHLYRVYYENEKNSDFSTLIAIVITVNVVLLLLYSLTFTVRKTPQIILLVFTMLVNIVSAITIRRNGPLFSSPRVWTFLPFILWLILVAHIFCDLWLYTSSPRQPSDSVAWLLLYTYSIYVIFPVRLRYCCLLALAISFLQLAFVAISPKTDEHLIAQLAANITLFVGINLLGIMSFFFYEKRQRRTFLETCQSLEVKLVFEEESLEQERLLLSVLPQHVAAEIRQDLGALVTGQFKKIYMRRHENVSILFADIVGFTAISSTCPAPELVRTLNELFARFDKLSEKYHQLRIKILGDCYYCISGAPEERPDHAVLCVHMGLSMVDAIKSVREQTKSGVDMRVGVHTGGVLAGVLGQRQWQFDVYSKDVELANKMESGGLPGRVHISEKTLSFLNGEFEVSDGDGASREEAIRLSGMKTYFIERVLKPYPQGTLDAVITNSSHTNGAKVEDAYKECLIGAGGEIKNVEEYNRRLRQELLNRDNDKNILKHTSPLTLSFKDENYEGQYRNANDITGCVSLLGLPLTLFCCLLVYFFVGPMRIVSYLVLLLNTGVLIATAIICTAPIVCKVRTFGIYSVFRKMRNFCLRFLAFCSHNRFSYLLSREQSVPKPLASISQAVQEKAWIRIVIVISMIIIWITAHVVTNVIANFYKRTRLSAYFSIYNIFVIFYEPMTFKMNTTDNSIELINEDYDCYTPSYLVYFCILGMLGVTAIKRIGYLIKMFVILTLVVMQCLLNLFELKLSFEYYDIRTYGINNFILGHEITLSIYVASIAIALFIINRQ</sequence>
<evidence type="ECO:0000313" key="15">
    <source>
        <dbReference type="Proteomes" id="UP000288716"/>
    </source>
</evidence>
<feature type="transmembrane region" description="Helical" evidence="12">
    <location>
        <begin position="275"/>
        <end position="292"/>
    </location>
</feature>
<feature type="transmembrane region" description="Helical" evidence="12">
    <location>
        <begin position="859"/>
        <end position="879"/>
    </location>
</feature>
<proteinExistence type="predicted"/>
<dbReference type="GO" id="GO:0005886">
    <property type="term" value="C:plasma membrane"/>
    <property type="evidence" value="ECO:0007669"/>
    <property type="project" value="TreeGrafter"/>
</dbReference>
<dbReference type="InterPro" id="IPR032628">
    <property type="entry name" value="AC_N"/>
</dbReference>
<dbReference type="PANTHER" id="PTHR45627:SF30">
    <property type="entry name" value="ADENYLATE CYCLASE TYPE 3"/>
    <property type="match status" value="1"/>
</dbReference>
<gene>
    <name evidence="14" type="ORF">B4U80_09437</name>
</gene>
<feature type="transmembrane region" description="Helical" evidence="12">
    <location>
        <begin position="298"/>
        <end position="323"/>
    </location>
</feature>
<keyword evidence="8" id="KW-0460">Magnesium</keyword>
<keyword evidence="5" id="KW-0479">Metal-binding</keyword>
<evidence type="ECO:0000256" key="4">
    <source>
        <dbReference type="ARBA" id="ARBA00022692"/>
    </source>
</evidence>
<accession>A0A443SLS3</accession>
<dbReference type="Proteomes" id="UP000288716">
    <property type="component" value="Unassembled WGS sequence"/>
</dbReference>
<dbReference type="EMBL" id="NCKV01001350">
    <property type="protein sequence ID" value="RWS28486.1"/>
    <property type="molecule type" value="Genomic_DNA"/>
</dbReference>
<dbReference type="GO" id="GO:0007189">
    <property type="term" value="P:adenylate cyclase-activating G protein-coupled receptor signaling pathway"/>
    <property type="evidence" value="ECO:0007669"/>
    <property type="project" value="TreeGrafter"/>
</dbReference>
<dbReference type="Pfam" id="PF16214">
    <property type="entry name" value="AC_N"/>
    <property type="match status" value="1"/>
</dbReference>
<dbReference type="GO" id="GO:0046872">
    <property type="term" value="F:metal ion binding"/>
    <property type="evidence" value="ECO:0007669"/>
    <property type="project" value="UniProtKB-KW"/>
</dbReference>
<dbReference type="GO" id="GO:0035556">
    <property type="term" value="P:intracellular signal transduction"/>
    <property type="evidence" value="ECO:0007669"/>
    <property type="project" value="InterPro"/>
</dbReference>
<dbReference type="GO" id="GO:0004016">
    <property type="term" value="F:adenylate cyclase activity"/>
    <property type="evidence" value="ECO:0007669"/>
    <property type="project" value="UniProtKB-EC"/>
</dbReference>
<dbReference type="InterPro" id="IPR029787">
    <property type="entry name" value="Nucleotide_cyclase"/>
</dbReference>
<feature type="transmembrane region" description="Helical" evidence="12">
    <location>
        <begin position="189"/>
        <end position="206"/>
    </location>
</feature>
<evidence type="ECO:0000256" key="11">
    <source>
        <dbReference type="ARBA" id="ARBA00023239"/>
    </source>
</evidence>
<dbReference type="Gene3D" id="3.30.70.1230">
    <property type="entry name" value="Nucleotide cyclase"/>
    <property type="match status" value="1"/>
</dbReference>
<comment type="caution">
    <text evidence="14">The sequence shown here is derived from an EMBL/GenBank/DDBJ whole genome shotgun (WGS) entry which is preliminary data.</text>
</comment>
<feature type="transmembrane region" description="Helical" evidence="12">
    <location>
        <begin position="899"/>
        <end position="920"/>
    </location>
</feature>
<dbReference type="PANTHER" id="PTHR45627">
    <property type="entry name" value="ADENYLATE CYCLASE TYPE 1"/>
    <property type="match status" value="1"/>
</dbReference>
<dbReference type="STRING" id="299467.A0A443SLS3"/>
<dbReference type="Pfam" id="PF00211">
    <property type="entry name" value="Guanylate_cyc"/>
    <property type="match status" value="1"/>
</dbReference>
<comment type="subcellular location">
    <subcellularLocation>
        <location evidence="2">Membrane</location>
        <topology evidence="2">Multi-pass membrane protein</topology>
    </subcellularLocation>
</comment>
<evidence type="ECO:0000256" key="8">
    <source>
        <dbReference type="ARBA" id="ARBA00022842"/>
    </source>
</evidence>
<feature type="transmembrane region" description="Helical" evidence="12">
    <location>
        <begin position="218"/>
        <end position="240"/>
    </location>
</feature>
<feature type="transmembrane region" description="Helical" evidence="12">
    <location>
        <begin position="683"/>
        <end position="705"/>
    </location>
</feature>
<evidence type="ECO:0000256" key="9">
    <source>
        <dbReference type="ARBA" id="ARBA00022989"/>
    </source>
</evidence>
<evidence type="ECO:0000256" key="7">
    <source>
        <dbReference type="ARBA" id="ARBA00022840"/>
    </source>
</evidence>
<keyword evidence="11" id="KW-0456">Lyase</keyword>
<dbReference type="SUPFAM" id="SSF55073">
    <property type="entry name" value="Nucleotide cyclase"/>
    <property type="match status" value="1"/>
</dbReference>
<keyword evidence="9 12" id="KW-1133">Transmembrane helix</keyword>
<reference evidence="14 15" key="1">
    <citation type="journal article" date="2018" name="Gigascience">
        <title>Genomes of trombidid mites reveal novel predicted allergens and laterally-transferred genes associated with secondary metabolism.</title>
        <authorList>
            <person name="Dong X."/>
            <person name="Chaisiri K."/>
            <person name="Xia D."/>
            <person name="Armstrong S.D."/>
            <person name="Fang Y."/>
            <person name="Donnelly M.J."/>
            <person name="Kadowaki T."/>
            <person name="McGarry J.W."/>
            <person name="Darby A.C."/>
            <person name="Makepeace B.L."/>
        </authorList>
    </citation>
    <scope>NUCLEOTIDE SEQUENCE [LARGE SCALE GENOMIC DNA]</scope>
    <source>
        <strain evidence="14">UoL-UT</strain>
    </source>
</reference>
<feature type="transmembrane region" description="Helical" evidence="12">
    <location>
        <begin position="836"/>
        <end position="854"/>
    </location>
</feature>
<dbReference type="FunFam" id="3.30.70.1230:FF:000014">
    <property type="entry name" value="adenylate cyclase type 9"/>
    <property type="match status" value="1"/>
</dbReference>
<dbReference type="AlphaFoldDB" id="A0A443SLS3"/>
<keyword evidence="10 12" id="KW-0472">Membrane</keyword>
<evidence type="ECO:0000256" key="2">
    <source>
        <dbReference type="ARBA" id="ARBA00004141"/>
    </source>
</evidence>
<feature type="transmembrane region" description="Helical" evidence="12">
    <location>
        <begin position="797"/>
        <end position="816"/>
    </location>
</feature>
<evidence type="ECO:0000256" key="12">
    <source>
        <dbReference type="SAM" id="Phobius"/>
    </source>
</evidence>
<keyword evidence="7" id="KW-0067">ATP-binding</keyword>
<evidence type="ECO:0000256" key="5">
    <source>
        <dbReference type="ARBA" id="ARBA00022723"/>
    </source>
</evidence>
<evidence type="ECO:0000259" key="13">
    <source>
        <dbReference type="PROSITE" id="PS50125"/>
    </source>
</evidence>
<keyword evidence="4 12" id="KW-0812">Transmembrane</keyword>
<organism evidence="14 15">
    <name type="scientific">Leptotrombidium deliense</name>
    <dbReference type="NCBI Taxonomy" id="299467"/>
    <lineage>
        <taxon>Eukaryota</taxon>
        <taxon>Metazoa</taxon>
        <taxon>Ecdysozoa</taxon>
        <taxon>Arthropoda</taxon>
        <taxon>Chelicerata</taxon>
        <taxon>Arachnida</taxon>
        <taxon>Acari</taxon>
        <taxon>Acariformes</taxon>
        <taxon>Trombidiformes</taxon>
        <taxon>Prostigmata</taxon>
        <taxon>Anystina</taxon>
        <taxon>Parasitengona</taxon>
        <taxon>Trombiculoidea</taxon>
        <taxon>Trombiculidae</taxon>
        <taxon>Leptotrombidium</taxon>
    </lineage>
</organism>
<name>A0A443SLS3_9ACAR</name>
<feature type="transmembrane region" description="Helical" evidence="12">
    <location>
        <begin position="655"/>
        <end position="677"/>
    </location>
</feature>
<evidence type="ECO:0000256" key="10">
    <source>
        <dbReference type="ARBA" id="ARBA00023136"/>
    </source>
</evidence>
<dbReference type="EC" id="4.6.1.1" evidence="3"/>
<dbReference type="SMART" id="SM00044">
    <property type="entry name" value="CYCc"/>
    <property type="match status" value="1"/>
</dbReference>
<dbReference type="GO" id="GO:0005524">
    <property type="term" value="F:ATP binding"/>
    <property type="evidence" value="ECO:0007669"/>
    <property type="project" value="UniProtKB-KW"/>
</dbReference>
<feature type="transmembrane region" description="Helical" evidence="12">
    <location>
        <begin position="252"/>
        <end position="268"/>
    </location>
</feature>
<evidence type="ECO:0000256" key="3">
    <source>
        <dbReference type="ARBA" id="ARBA00012201"/>
    </source>
</evidence>
<dbReference type="CDD" id="cd07302">
    <property type="entry name" value="CHD"/>
    <property type="match status" value="1"/>
</dbReference>
<feature type="transmembrane region" description="Helical" evidence="12">
    <location>
        <begin position="162"/>
        <end position="183"/>
    </location>
</feature>
<keyword evidence="6" id="KW-0547">Nucleotide-binding</keyword>
<dbReference type="OrthoDB" id="10261550at2759"/>
<comment type="catalytic activity">
    <reaction evidence="1">
        <text>ATP = 3',5'-cyclic AMP + diphosphate</text>
        <dbReference type="Rhea" id="RHEA:15389"/>
        <dbReference type="ChEBI" id="CHEBI:30616"/>
        <dbReference type="ChEBI" id="CHEBI:33019"/>
        <dbReference type="ChEBI" id="CHEBI:58165"/>
        <dbReference type="EC" id="4.6.1.1"/>
    </reaction>
</comment>
<evidence type="ECO:0000256" key="6">
    <source>
        <dbReference type="ARBA" id="ARBA00022741"/>
    </source>
</evidence>
<feature type="non-terminal residue" evidence="14">
    <location>
        <position position="923"/>
    </location>
</feature>
<dbReference type="GO" id="GO:0006171">
    <property type="term" value="P:cAMP biosynthetic process"/>
    <property type="evidence" value="ECO:0007669"/>
    <property type="project" value="TreeGrafter"/>
</dbReference>
<keyword evidence="15" id="KW-1185">Reference proteome</keyword>
<evidence type="ECO:0000313" key="14">
    <source>
        <dbReference type="EMBL" id="RWS28486.1"/>
    </source>
</evidence>
<feature type="transmembrane region" description="Helical" evidence="12">
    <location>
        <begin position="764"/>
        <end position="785"/>
    </location>
</feature>
<protein>
    <recommendedName>
        <fullName evidence="3">adenylate cyclase</fullName>
        <ecNumber evidence="3">4.6.1.1</ecNumber>
    </recommendedName>
</protein>
<evidence type="ECO:0000256" key="1">
    <source>
        <dbReference type="ARBA" id="ARBA00001593"/>
    </source>
</evidence>
<feature type="domain" description="Guanylate cyclase" evidence="13">
    <location>
        <begin position="391"/>
        <end position="518"/>
    </location>
</feature>
<dbReference type="VEuPathDB" id="VectorBase:LDEU003553"/>